<evidence type="ECO:0000313" key="2">
    <source>
        <dbReference type="EMBL" id="PNX97847.1"/>
    </source>
</evidence>
<accession>A0A2K3N486</accession>
<reference evidence="2 3" key="1">
    <citation type="journal article" date="2014" name="Am. J. Bot.">
        <title>Genome assembly and annotation for red clover (Trifolium pratense; Fabaceae).</title>
        <authorList>
            <person name="Istvanek J."/>
            <person name="Jaros M."/>
            <person name="Krenek A."/>
            <person name="Repkova J."/>
        </authorList>
    </citation>
    <scope>NUCLEOTIDE SEQUENCE [LARGE SCALE GENOMIC DNA]</scope>
    <source>
        <strain evidence="3">cv. Tatra</strain>
        <tissue evidence="2">Young leaves</tissue>
    </source>
</reference>
<dbReference type="Proteomes" id="UP000236291">
    <property type="component" value="Unassembled WGS sequence"/>
</dbReference>
<keyword evidence="1" id="KW-0812">Transmembrane</keyword>
<keyword evidence="1" id="KW-1133">Transmembrane helix</keyword>
<protein>
    <submittedName>
        <fullName evidence="2">Uncharacterized protein</fullName>
    </submittedName>
</protein>
<feature type="transmembrane region" description="Helical" evidence="1">
    <location>
        <begin position="117"/>
        <end position="137"/>
    </location>
</feature>
<dbReference type="EMBL" id="ASHM01016011">
    <property type="protein sequence ID" value="PNX97847.1"/>
    <property type="molecule type" value="Genomic_DNA"/>
</dbReference>
<sequence length="153" mass="17214">MHDPFGKLEPVQLWHEPGHRLDSKIRKNFQPVQKYLAPVQNCMHPRSFELVHPRDEPVQTSELSGNFNLVIEVTVASAVRGNRSRSGLVIDSCGQLVMLNSHWLRLCSTENVIVLPLSSYLMLAVAILIFLVIKVLAKLSGCVNMTEILMVSR</sequence>
<evidence type="ECO:0000256" key="1">
    <source>
        <dbReference type="SAM" id="Phobius"/>
    </source>
</evidence>
<keyword evidence="1" id="KW-0472">Membrane</keyword>
<proteinExistence type="predicted"/>
<comment type="caution">
    <text evidence="2">The sequence shown here is derived from an EMBL/GenBank/DDBJ whole genome shotgun (WGS) entry which is preliminary data.</text>
</comment>
<name>A0A2K3N486_TRIPR</name>
<evidence type="ECO:0000313" key="3">
    <source>
        <dbReference type="Proteomes" id="UP000236291"/>
    </source>
</evidence>
<organism evidence="2 3">
    <name type="scientific">Trifolium pratense</name>
    <name type="common">Red clover</name>
    <dbReference type="NCBI Taxonomy" id="57577"/>
    <lineage>
        <taxon>Eukaryota</taxon>
        <taxon>Viridiplantae</taxon>
        <taxon>Streptophyta</taxon>
        <taxon>Embryophyta</taxon>
        <taxon>Tracheophyta</taxon>
        <taxon>Spermatophyta</taxon>
        <taxon>Magnoliopsida</taxon>
        <taxon>eudicotyledons</taxon>
        <taxon>Gunneridae</taxon>
        <taxon>Pentapetalae</taxon>
        <taxon>rosids</taxon>
        <taxon>fabids</taxon>
        <taxon>Fabales</taxon>
        <taxon>Fabaceae</taxon>
        <taxon>Papilionoideae</taxon>
        <taxon>50 kb inversion clade</taxon>
        <taxon>NPAAA clade</taxon>
        <taxon>Hologalegina</taxon>
        <taxon>IRL clade</taxon>
        <taxon>Trifolieae</taxon>
        <taxon>Trifolium</taxon>
    </lineage>
</organism>
<gene>
    <name evidence="2" type="ORF">L195_g021082</name>
</gene>
<reference evidence="2 3" key="2">
    <citation type="journal article" date="2017" name="Front. Plant Sci.">
        <title>Gene Classification and Mining of Molecular Markers Useful in Red Clover (Trifolium pratense) Breeding.</title>
        <authorList>
            <person name="Istvanek J."/>
            <person name="Dluhosova J."/>
            <person name="Dluhos P."/>
            <person name="Patkova L."/>
            <person name="Nedelnik J."/>
            <person name="Repkova J."/>
        </authorList>
    </citation>
    <scope>NUCLEOTIDE SEQUENCE [LARGE SCALE GENOMIC DNA]</scope>
    <source>
        <strain evidence="3">cv. Tatra</strain>
        <tissue evidence="2">Young leaves</tissue>
    </source>
</reference>
<dbReference type="AlphaFoldDB" id="A0A2K3N486"/>